<evidence type="ECO:0000313" key="2">
    <source>
        <dbReference type="EMBL" id="KOM51835.1"/>
    </source>
</evidence>
<reference evidence="3" key="1">
    <citation type="journal article" date="2015" name="Proc. Natl. Acad. Sci. U.S.A.">
        <title>Genome sequencing of adzuki bean (Vigna angularis) provides insight into high starch and low fat accumulation and domestication.</title>
        <authorList>
            <person name="Yang K."/>
            <person name="Tian Z."/>
            <person name="Chen C."/>
            <person name="Luo L."/>
            <person name="Zhao B."/>
            <person name="Wang Z."/>
            <person name="Yu L."/>
            <person name="Li Y."/>
            <person name="Sun Y."/>
            <person name="Li W."/>
            <person name="Chen Y."/>
            <person name="Li Y."/>
            <person name="Zhang Y."/>
            <person name="Ai D."/>
            <person name="Zhao J."/>
            <person name="Shang C."/>
            <person name="Ma Y."/>
            <person name="Wu B."/>
            <person name="Wang M."/>
            <person name="Gao L."/>
            <person name="Sun D."/>
            <person name="Zhang P."/>
            <person name="Guo F."/>
            <person name="Wang W."/>
            <person name="Li Y."/>
            <person name="Wang J."/>
            <person name="Varshney R.K."/>
            <person name="Wang J."/>
            <person name="Ling H.Q."/>
            <person name="Wan P."/>
        </authorList>
    </citation>
    <scope>NUCLEOTIDE SEQUENCE</scope>
    <source>
        <strain evidence="3">cv. Jingnong 6</strain>
    </source>
</reference>
<gene>
    <name evidence="2" type="ORF">LR48_Vigan09g049400</name>
</gene>
<evidence type="ECO:0000313" key="3">
    <source>
        <dbReference type="Proteomes" id="UP000053144"/>
    </source>
</evidence>
<feature type="compositionally biased region" description="Basic and acidic residues" evidence="1">
    <location>
        <begin position="25"/>
        <end position="35"/>
    </location>
</feature>
<proteinExistence type="predicted"/>
<accession>A0A0L9V9R1</accession>
<protein>
    <submittedName>
        <fullName evidence="2">Uncharacterized protein</fullName>
    </submittedName>
</protein>
<name>A0A0L9V9R1_PHAAN</name>
<dbReference type="Gramene" id="KOM51835">
    <property type="protein sequence ID" value="KOM51835"/>
    <property type="gene ID" value="LR48_Vigan09g049400"/>
</dbReference>
<dbReference type="AlphaFoldDB" id="A0A0L9V9R1"/>
<feature type="region of interest" description="Disordered" evidence="1">
    <location>
        <begin position="25"/>
        <end position="49"/>
    </location>
</feature>
<dbReference type="EMBL" id="CM003379">
    <property type="protein sequence ID" value="KOM51835.1"/>
    <property type="molecule type" value="Genomic_DNA"/>
</dbReference>
<sequence>MPLRHSSGTRPLPSIAIALTAIVQHQDKRSTESKTKRSRHPLKVAQPGRPQEHLAHAIIKAIYLLWNLVGVRQLALKSFGNSASTARPSVASSVPAFFLIDIRSLGLDHAWSHVFKHSTVRPFGLIAVRQFSASSVPAFGHSASRTFGLSANIARPPVTSSVPSFGHSDSIVRPSLSTSVPPLVLSVLLSTVRPFAASSFPTFGRSASYVFCPSTSTAQSSLASAVKTFNHSASLTFGHSVFTVRQSLTTSIPPLVRSASYVFGPSTSTARSFLASAVKTFNHSASLTFGHSVSTVRQSLTTSVPPLVRSASYVFGPSTSTARPSSGVKTLNHSARCTRRVVHAQALKIGKTLSDLVDVHPRTPRGPSPSLPYVGPRTSNFQAFGRSASKVFALWLQPLNHPRPRALSHSTLLMLGYSASTVRPFGLTDVRPLGLYRSTICGLQRSSIQPHRRSATQPLPLGYTCPHGFKHSIITPFAALSVPAFCRSASHLFGPSTSTARSSLASGVKTFNCSV</sequence>
<evidence type="ECO:0000256" key="1">
    <source>
        <dbReference type="SAM" id="MobiDB-lite"/>
    </source>
</evidence>
<dbReference type="Proteomes" id="UP000053144">
    <property type="component" value="Chromosome 9"/>
</dbReference>
<organism evidence="2 3">
    <name type="scientific">Phaseolus angularis</name>
    <name type="common">Azuki bean</name>
    <name type="synonym">Vigna angularis</name>
    <dbReference type="NCBI Taxonomy" id="3914"/>
    <lineage>
        <taxon>Eukaryota</taxon>
        <taxon>Viridiplantae</taxon>
        <taxon>Streptophyta</taxon>
        <taxon>Embryophyta</taxon>
        <taxon>Tracheophyta</taxon>
        <taxon>Spermatophyta</taxon>
        <taxon>Magnoliopsida</taxon>
        <taxon>eudicotyledons</taxon>
        <taxon>Gunneridae</taxon>
        <taxon>Pentapetalae</taxon>
        <taxon>rosids</taxon>
        <taxon>fabids</taxon>
        <taxon>Fabales</taxon>
        <taxon>Fabaceae</taxon>
        <taxon>Papilionoideae</taxon>
        <taxon>50 kb inversion clade</taxon>
        <taxon>NPAAA clade</taxon>
        <taxon>indigoferoid/millettioid clade</taxon>
        <taxon>Phaseoleae</taxon>
        <taxon>Vigna</taxon>
    </lineage>
</organism>